<proteinExistence type="inferred from homology"/>
<evidence type="ECO:0000313" key="10">
    <source>
        <dbReference type="EMBL" id="KGM18607.1"/>
    </source>
</evidence>
<reference evidence="10 11" key="1">
    <citation type="submission" date="2014-10" db="EMBL/GenBank/DDBJ databases">
        <title>Whole Genome sequence of Corynebacterium auriscanis strain CIP 106629.</title>
        <authorList>
            <person name="Hassan S.S."/>
            <person name="Jamal S.B."/>
            <person name="Tiwari S."/>
            <person name="Oliveira L.D.C."/>
            <person name="Souza F."/>
            <person name="Mariano D.C."/>
            <person name="Almeida S."/>
            <person name="Dorella F."/>
            <person name="Pereira F."/>
            <person name="Carvalho A."/>
            <person name="Leal C.A."/>
            <person name="Soares S.D.C."/>
            <person name="Figueiredo H.C."/>
            <person name="Silva A."/>
            <person name="Azevedo V.A."/>
        </authorList>
    </citation>
    <scope>NUCLEOTIDE SEQUENCE [LARGE SCALE GENOMIC DNA]</scope>
    <source>
        <strain evidence="10 11">CIP 106629</strain>
    </source>
</reference>
<evidence type="ECO:0000259" key="8">
    <source>
        <dbReference type="Pfam" id="PF02770"/>
    </source>
</evidence>
<dbReference type="RefSeq" id="WP_035114537.1">
    <property type="nucleotide sequence ID" value="NZ_CP047046.1"/>
</dbReference>
<dbReference type="Gene3D" id="1.10.540.10">
    <property type="entry name" value="Acyl-CoA dehydrogenase/oxidase, N-terminal domain"/>
    <property type="match status" value="1"/>
</dbReference>
<keyword evidence="5" id="KW-0560">Oxidoreductase</keyword>
<dbReference type="InterPro" id="IPR036250">
    <property type="entry name" value="AcylCo_DH-like_C"/>
</dbReference>
<dbReference type="InterPro" id="IPR037069">
    <property type="entry name" value="AcylCoA_DH/ox_N_sf"/>
</dbReference>
<protein>
    <submittedName>
        <fullName evidence="10">Butyryl-CoA dehydrogenase</fullName>
    </submittedName>
</protein>
<dbReference type="PROSITE" id="PS00073">
    <property type="entry name" value="ACYL_COA_DH_2"/>
    <property type="match status" value="1"/>
</dbReference>
<gene>
    <name evidence="10" type="ORF">MA47_06600</name>
</gene>
<dbReference type="Proteomes" id="UP000030145">
    <property type="component" value="Unassembled WGS sequence"/>
</dbReference>
<dbReference type="InterPro" id="IPR046373">
    <property type="entry name" value="Acyl-CoA_Oxase/DH_mid-dom_sf"/>
</dbReference>
<feature type="domain" description="Acyl-CoA dehydrogenase/oxidase N-terminal" evidence="9">
    <location>
        <begin position="110"/>
        <end position="220"/>
    </location>
</feature>
<accession>A0A0A2DLF7</accession>
<dbReference type="InterPro" id="IPR009100">
    <property type="entry name" value="AcylCoA_DH/oxidase_NM_dom_sf"/>
</dbReference>
<dbReference type="Gene3D" id="2.40.110.10">
    <property type="entry name" value="Butyryl-CoA Dehydrogenase, subunit A, domain 2"/>
    <property type="match status" value="1"/>
</dbReference>
<comment type="cofactor">
    <cofactor evidence="1 5">
        <name>FAD</name>
        <dbReference type="ChEBI" id="CHEBI:57692"/>
    </cofactor>
</comment>
<dbReference type="InterPro" id="IPR013786">
    <property type="entry name" value="AcylCoA_DH/ox_N"/>
</dbReference>
<dbReference type="InterPro" id="IPR006089">
    <property type="entry name" value="Acyl-CoA_DH_CS"/>
</dbReference>
<evidence type="ECO:0000313" key="11">
    <source>
        <dbReference type="Proteomes" id="UP000030145"/>
    </source>
</evidence>
<dbReference type="Gene3D" id="1.20.140.10">
    <property type="entry name" value="Butyryl-CoA Dehydrogenase, subunit A, domain 3"/>
    <property type="match status" value="1"/>
</dbReference>
<dbReference type="GeneID" id="300552134"/>
<sequence length="472" mass="50711">MSDQSKRDDSTPGLNNLKRDAIGTAMRVLTRFTGSDLAEKYGLGKKVDRVAYESTKTGMRTLGAVNRQFKKIKGTGKPVRLPNQTTDDNEQPVPTEAPKPGKVLFDLNPTEDQEMIVAAVREFAEERLRPVAAESNESSTPPEGLLETAAELGVALINLPEEYEGIATASGATTNALIAEALAFGDMGLATAILAPAAVANVITNYGDDAQQKTYLPEFAGESVPPAAVIVSESRPLFDPFELQTAAVREGSDIVINGVKTMVPNAGAAELFIVAVNLDGVNTFAIVESDTEGLVVEADPSMGLRGAALGRVLFKDVRVPAENLLGGADLSDSDRTEQYAEIIRRGRLGWAALASGTGEAILEYTKKYVNEREAFGEPISHRQAVAFMVANLRIELDGLRMILLRGVSRLDQGLSYHREAGLARRFASDKGMVMGLDGVQLLGGHGFTKEHPVERWYRDMRAIGIAEGVVIL</sequence>
<dbReference type="AlphaFoldDB" id="A0A0A2DLF7"/>
<evidence type="ECO:0000256" key="4">
    <source>
        <dbReference type="ARBA" id="ARBA00022827"/>
    </source>
</evidence>
<keyword evidence="11" id="KW-1185">Reference proteome</keyword>
<evidence type="ECO:0000256" key="6">
    <source>
        <dbReference type="SAM" id="MobiDB-lite"/>
    </source>
</evidence>
<dbReference type="EMBL" id="JRVJ01000010">
    <property type="protein sequence ID" value="KGM18607.1"/>
    <property type="molecule type" value="Genomic_DNA"/>
</dbReference>
<dbReference type="Pfam" id="PF00441">
    <property type="entry name" value="Acyl-CoA_dh_1"/>
    <property type="match status" value="1"/>
</dbReference>
<dbReference type="SUPFAM" id="SSF56645">
    <property type="entry name" value="Acyl-CoA dehydrogenase NM domain-like"/>
    <property type="match status" value="1"/>
</dbReference>
<dbReference type="PANTHER" id="PTHR43884:SF12">
    <property type="entry name" value="ISOVALERYL-COA DEHYDROGENASE, MITOCHONDRIAL-RELATED"/>
    <property type="match status" value="1"/>
</dbReference>
<evidence type="ECO:0000256" key="2">
    <source>
        <dbReference type="ARBA" id="ARBA00009347"/>
    </source>
</evidence>
<dbReference type="Pfam" id="PF02770">
    <property type="entry name" value="Acyl-CoA_dh_M"/>
    <property type="match status" value="1"/>
</dbReference>
<comment type="caution">
    <text evidence="10">The sequence shown here is derived from an EMBL/GenBank/DDBJ whole genome shotgun (WGS) entry which is preliminary data.</text>
</comment>
<feature type="domain" description="Acyl-CoA oxidase/dehydrogenase middle" evidence="8">
    <location>
        <begin position="230"/>
        <end position="317"/>
    </location>
</feature>
<dbReference type="GO" id="GO:0003995">
    <property type="term" value="F:acyl-CoA dehydrogenase activity"/>
    <property type="evidence" value="ECO:0007669"/>
    <property type="project" value="InterPro"/>
</dbReference>
<keyword evidence="3 5" id="KW-0285">Flavoprotein</keyword>
<name>A0A0A2DLF7_9CORY</name>
<evidence type="ECO:0000259" key="7">
    <source>
        <dbReference type="Pfam" id="PF00441"/>
    </source>
</evidence>
<evidence type="ECO:0000256" key="1">
    <source>
        <dbReference type="ARBA" id="ARBA00001974"/>
    </source>
</evidence>
<dbReference type="GO" id="GO:0050660">
    <property type="term" value="F:flavin adenine dinucleotide binding"/>
    <property type="evidence" value="ECO:0007669"/>
    <property type="project" value="InterPro"/>
</dbReference>
<evidence type="ECO:0000259" key="9">
    <source>
        <dbReference type="Pfam" id="PF02771"/>
    </source>
</evidence>
<dbReference type="SUPFAM" id="SSF47203">
    <property type="entry name" value="Acyl-CoA dehydrogenase C-terminal domain-like"/>
    <property type="match status" value="1"/>
</dbReference>
<evidence type="ECO:0000256" key="3">
    <source>
        <dbReference type="ARBA" id="ARBA00022630"/>
    </source>
</evidence>
<dbReference type="InterPro" id="IPR009075">
    <property type="entry name" value="AcylCo_DH/oxidase_C"/>
</dbReference>
<dbReference type="PANTHER" id="PTHR43884">
    <property type="entry name" value="ACYL-COA DEHYDROGENASE"/>
    <property type="match status" value="1"/>
</dbReference>
<feature type="domain" description="Acyl-CoA dehydrogenase/oxidase C-terminal" evidence="7">
    <location>
        <begin position="343"/>
        <end position="468"/>
    </location>
</feature>
<dbReference type="InterPro" id="IPR006091">
    <property type="entry name" value="Acyl-CoA_Oxase/DH_mid-dom"/>
</dbReference>
<keyword evidence="4 5" id="KW-0274">FAD</keyword>
<feature type="region of interest" description="Disordered" evidence="6">
    <location>
        <begin position="73"/>
        <end position="102"/>
    </location>
</feature>
<organism evidence="10 11">
    <name type="scientific">Corynebacterium auriscanis</name>
    <dbReference type="NCBI Taxonomy" id="99807"/>
    <lineage>
        <taxon>Bacteria</taxon>
        <taxon>Bacillati</taxon>
        <taxon>Actinomycetota</taxon>
        <taxon>Actinomycetes</taxon>
        <taxon>Mycobacteriales</taxon>
        <taxon>Corynebacteriaceae</taxon>
        <taxon>Corynebacterium</taxon>
    </lineage>
</organism>
<evidence type="ECO:0000256" key="5">
    <source>
        <dbReference type="RuleBase" id="RU362125"/>
    </source>
</evidence>
<dbReference type="Pfam" id="PF02771">
    <property type="entry name" value="Acyl-CoA_dh_N"/>
    <property type="match status" value="1"/>
</dbReference>
<comment type="similarity">
    <text evidence="2 5">Belongs to the acyl-CoA dehydrogenase family.</text>
</comment>